<keyword evidence="4" id="KW-0808">Transferase</keyword>
<evidence type="ECO:0000313" key="5">
    <source>
        <dbReference type="Proteomes" id="UP000749010"/>
    </source>
</evidence>
<comment type="cofactor">
    <cofactor evidence="1">
        <name>Mg(2+)</name>
        <dbReference type="ChEBI" id="CHEBI:18420"/>
    </cofactor>
</comment>
<dbReference type="SUPFAM" id="SSF51621">
    <property type="entry name" value="Phosphoenolpyruvate/pyruvate domain"/>
    <property type="match status" value="1"/>
</dbReference>
<sequence length="483" mass="52730">MKLTLTHDEVAAYCGDLHASNEAFKSHYPADSFDRQPVHTVYGGANLLKAGFAAKLGEVALKTLETYAPSYSVFARALGLPRADTLPTNAMELASLTRALEANPEQVRETKQAAWLAFTVYNRVVKKLKTEPVEDNRIDFEDGYGNRPDAEEDDHAAAAADEVAKGMREGLLPPFIGIRVKTFSDECKQRSIRTLDIFLTRLAEQTGGKLPENFIVTLPKVTTPSQVSTCAKILENLEARLAFPKDSLKMEIMIETTQSIINYLGENTVPLLVAAAGSRCRSAIFGTYDYTASCNITAAHQNHTHPACDFARHVMQVSLAGTGITISDGATTSMPIGPHKAAKDAPLTAQQMDENRTVVHGAWKLHYDNIMHSLRHGYYQGWDLNPGQLPVRYAAIDTFFLSSLQDASARLNAFLNKAAQATLVGNTFDDAATGQGLLNFFLRGMACGAITEQEVLATGITLDELRSRSFVQIVNNRTGKQGT</sequence>
<dbReference type="RefSeq" id="WP_169065948.1">
    <property type="nucleotide sequence ID" value="NZ_SPMY01000018.1"/>
</dbReference>
<organism evidence="4 5">
    <name type="scientific">Candidatus Accumulibacter phosphatis</name>
    <dbReference type="NCBI Taxonomy" id="327160"/>
    <lineage>
        <taxon>Bacteria</taxon>
        <taxon>Pseudomonadati</taxon>
        <taxon>Pseudomonadota</taxon>
        <taxon>Betaproteobacteria</taxon>
        <taxon>Candidatus Accumulibacter</taxon>
    </lineage>
</organism>
<dbReference type="InterPro" id="IPR015813">
    <property type="entry name" value="Pyrv/PenolPyrv_kinase-like_dom"/>
</dbReference>
<comment type="caution">
    <text evidence="4">The sequence shown here is derived from an EMBL/GenBank/DDBJ whole genome shotgun (WGS) entry which is preliminary data.</text>
</comment>
<evidence type="ECO:0000256" key="3">
    <source>
        <dbReference type="ARBA" id="ARBA00022842"/>
    </source>
</evidence>
<dbReference type="InterPro" id="IPR040442">
    <property type="entry name" value="Pyrv_kinase-like_dom_sf"/>
</dbReference>
<name>A0ABX1TTG0_9PROT</name>
<keyword evidence="4" id="KW-0418">Kinase</keyword>
<reference evidence="4 5" key="1">
    <citation type="submission" date="2019-03" db="EMBL/GenBank/DDBJ databases">
        <title>Metabolic reconstructions from genomes of highly enriched 'Candidatus Accumulibacter' and 'Candidatus Competibacter' bioreactor populations.</title>
        <authorList>
            <person name="Annavajhala M.K."/>
            <person name="Welles L."/>
            <person name="Abbas B."/>
            <person name="Sorokin D."/>
            <person name="Park H."/>
            <person name="Van Loosdrecht M."/>
            <person name="Chandran K."/>
        </authorList>
    </citation>
    <scope>NUCLEOTIDE SEQUENCE [LARGE SCALE GENOMIC DNA]</scope>
    <source>
        <strain evidence="4 5">SBR_S</strain>
    </source>
</reference>
<dbReference type="GO" id="GO:0016301">
    <property type="term" value="F:kinase activity"/>
    <property type="evidence" value="ECO:0007669"/>
    <property type="project" value="UniProtKB-KW"/>
</dbReference>
<keyword evidence="5" id="KW-1185">Reference proteome</keyword>
<keyword evidence="2" id="KW-0479">Metal-binding</keyword>
<dbReference type="PANTHER" id="PTHR32308">
    <property type="entry name" value="LYASE BETA SUBUNIT, PUTATIVE (AFU_ORTHOLOGUE AFUA_4G13030)-RELATED"/>
    <property type="match status" value="1"/>
</dbReference>
<evidence type="ECO:0000313" key="4">
    <source>
        <dbReference type="EMBL" id="NMQ27495.1"/>
    </source>
</evidence>
<dbReference type="EMBL" id="SPMY01000018">
    <property type="protein sequence ID" value="NMQ27495.1"/>
    <property type="molecule type" value="Genomic_DNA"/>
</dbReference>
<evidence type="ECO:0000256" key="2">
    <source>
        <dbReference type="ARBA" id="ARBA00022723"/>
    </source>
</evidence>
<keyword evidence="3" id="KW-0460">Magnesium</keyword>
<dbReference type="InterPro" id="IPR054255">
    <property type="entry name" value="DUF6986"/>
</dbReference>
<dbReference type="Pfam" id="PF22484">
    <property type="entry name" value="DUF6986"/>
    <property type="match status" value="1"/>
</dbReference>
<dbReference type="Proteomes" id="UP000749010">
    <property type="component" value="Unassembled WGS sequence"/>
</dbReference>
<gene>
    <name evidence="4" type="ORF">E4Q23_06835</name>
</gene>
<protein>
    <submittedName>
        <fullName evidence="4">Phosphoenolpyruvate kinase</fullName>
    </submittedName>
</protein>
<dbReference type="Gene3D" id="3.20.20.60">
    <property type="entry name" value="Phosphoenolpyruvate-binding domains"/>
    <property type="match status" value="1"/>
</dbReference>
<evidence type="ECO:0000256" key="1">
    <source>
        <dbReference type="ARBA" id="ARBA00001946"/>
    </source>
</evidence>
<dbReference type="PANTHER" id="PTHR32308:SF10">
    <property type="entry name" value="CITRATE LYASE SUBUNIT BETA"/>
    <property type="match status" value="1"/>
</dbReference>
<proteinExistence type="predicted"/>
<accession>A0ABX1TTG0</accession>